<evidence type="ECO:0000313" key="2">
    <source>
        <dbReference type="Proteomes" id="UP000637383"/>
    </source>
</evidence>
<keyword evidence="2" id="KW-1185">Reference proteome</keyword>
<organism evidence="1 2">
    <name type="scientific">Nostoc paludosum FACHB-159</name>
    <dbReference type="NCBI Taxonomy" id="2692908"/>
    <lineage>
        <taxon>Bacteria</taxon>
        <taxon>Bacillati</taxon>
        <taxon>Cyanobacteriota</taxon>
        <taxon>Cyanophyceae</taxon>
        <taxon>Nostocales</taxon>
        <taxon>Nostocaceae</taxon>
        <taxon>Nostoc</taxon>
    </lineage>
</organism>
<protein>
    <submittedName>
        <fullName evidence="1">Uncharacterized protein</fullName>
    </submittedName>
</protein>
<sequence>MVNLINSLETCWYISLPWGGQKYRRPSSFYWSGCTSSLPNHSSSSKDAVAQQDYQRQFREILHSRT</sequence>
<reference evidence="1 2" key="1">
    <citation type="journal article" date="2020" name="ISME J.">
        <title>Comparative genomics reveals insights into cyanobacterial evolution and habitat adaptation.</title>
        <authorList>
            <person name="Chen M.Y."/>
            <person name="Teng W.K."/>
            <person name="Zhao L."/>
            <person name="Hu C.X."/>
            <person name="Zhou Y.K."/>
            <person name="Han B.P."/>
            <person name="Song L.R."/>
            <person name="Shu W.S."/>
        </authorList>
    </citation>
    <scope>NUCLEOTIDE SEQUENCE [LARGE SCALE GENOMIC DNA]</scope>
    <source>
        <strain evidence="1 2">FACHB-159</strain>
    </source>
</reference>
<proteinExistence type="predicted"/>
<gene>
    <name evidence="1" type="ORF">H6H03_37940</name>
</gene>
<comment type="caution">
    <text evidence="1">The sequence shown here is derived from an EMBL/GenBank/DDBJ whole genome shotgun (WGS) entry which is preliminary data.</text>
</comment>
<dbReference type="Proteomes" id="UP000637383">
    <property type="component" value="Unassembled WGS sequence"/>
</dbReference>
<accession>A0ABR8KLU1</accession>
<dbReference type="EMBL" id="JACJTU010000094">
    <property type="protein sequence ID" value="MBD2739569.1"/>
    <property type="molecule type" value="Genomic_DNA"/>
</dbReference>
<name>A0ABR8KLU1_9NOSO</name>
<evidence type="ECO:0000313" key="1">
    <source>
        <dbReference type="EMBL" id="MBD2739569.1"/>
    </source>
</evidence>